<dbReference type="PANTHER" id="PTHR33906">
    <property type="entry name" value="INTRAFLAGELLAR TRANSPORT PROTEIN 25 HOMOLOG"/>
    <property type="match status" value="1"/>
</dbReference>
<proteinExistence type="predicted"/>
<evidence type="ECO:0000313" key="1">
    <source>
        <dbReference type="EMBL" id="KNE69555.1"/>
    </source>
</evidence>
<dbReference type="eggNOG" id="KOG3437">
    <property type="taxonomic scope" value="Eukaryota"/>
</dbReference>
<dbReference type="PANTHER" id="PTHR33906:SF1">
    <property type="entry name" value="INTRAFLAGELLAR TRANSPORT PROTEIN 25 HOMOLOG"/>
    <property type="match status" value="1"/>
</dbReference>
<dbReference type="VEuPathDB" id="FungiDB:AMAG_14116"/>
<keyword evidence="2" id="KW-1185">Reference proteome</keyword>
<dbReference type="InterPro" id="IPR033558">
    <property type="entry name" value="IFT25"/>
</dbReference>
<dbReference type="GO" id="GO:0005929">
    <property type="term" value="C:cilium"/>
    <property type="evidence" value="ECO:0007669"/>
    <property type="project" value="TreeGrafter"/>
</dbReference>
<organism evidence="1 2">
    <name type="scientific">Allomyces macrogynus (strain ATCC 38327)</name>
    <name type="common">Allomyces javanicus var. macrogynus</name>
    <dbReference type="NCBI Taxonomy" id="578462"/>
    <lineage>
        <taxon>Eukaryota</taxon>
        <taxon>Fungi</taxon>
        <taxon>Fungi incertae sedis</taxon>
        <taxon>Blastocladiomycota</taxon>
        <taxon>Blastocladiomycetes</taxon>
        <taxon>Blastocladiales</taxon>
        <taxon>Blastocladiaceae</taxon>
        <taxon>Allomyces</taxon>
    </lineage>
</organism>
<evidence type="ECO:0000313" key="2">
    <source>
        <dbReference type="Proteomes" id="UP000054350"/>
    </source>
</evidence>
<dbReference type="SUPFAM" id="SSF49785">
    <property type="entry name" value="Galactose-binding domain-like"/>
    <property type="match status" value="1"/>
</dbReference>
<protein>
    <recommendedName>
        <fullName evidence="3">F5/8 type C domain-containing protein</fullName>
    </recommendedName>
</protein>
<name>A0A0L0T4B6_ALLM3</name>
<dbReference type="Proteomes" id="UP000054350">
    <property type="component" value="Unassembled WGS sequence"/>
</dbReference>
<dbReference type="Gene3D" id="2.60.120.260">
    <property type="entry name" value="Galactose-binding domain-like"/>
    <property type="match status" value="1"/>
</dbReference>
<reference evidence="2" key="2">
    <citation type="submission" date="2009-11" db="EMBL/GenBank/DDBJ databases">
        <title>The Genome Sequence of Allomyces macrogynus strain ATCC 38327.</title>
        <authorList>
            <consortium name="The Broad Institute Genome Sequencing Platform"/>
            <person name="Russ C."/>
            <person name="Cuomo C."/>
            <person name="Shea T."/>
            <person name="Young S.K."/>
            <person name="Zeng Q."/>
            <person name="Koehrsen M."/>
            <person name="Haas B."/>
            <person name="Borodovsky M."/>
            <person name="Guigo R."/>
            <person name="Alvarado L."/>
            <person name="Berlin A."/>
            <person name="Borenstein D."/>
            <person name="Chen Z."/>
            <person name="Engels R."/>
            <person name="Freedman E."/>
            <person name="Gellesch M."/>
            <person name="Goldberg J."/>
            <person name="Griggs A."/>
            <person name="Gujja S."/>
            <person name="Heiman D."/>
            <person name="Hepburn T."/>
            <person name="Howarth C."/>
            <person name="Jen D."/>
            <person name="Larson L."/>
            <person name="Lewis B."/>
            <person name="Mehta T."/>
            <person name="Park D."/>
            <person name="Pearson M."/>
            <person name="Roberts A."/>
            <person name="Saif S."/>
            <person name="Shenoy N."/>
            <person name="Sisk P."/>
            <person name="Stolte C."/>
            <person name="Sykes S."/>
            <person name="Walk T."/>
            <person name="White J."/>
            <person name="Yandava C."/>
            <person name="Burger G."/>
            <person name="Gray M.W."/>
            <person name="Holland P.W.H."/>
            <person name="King N."/>
            <person name="Lang F.B.F."/>
            <person name="Roger A.J."/>
            <person name="Ruiz-Trillo I."/>
            <person name="Lander E."/>
            <person name="Nusbaum C."/>
        </authorList>
    </citation>
    <scope>NUCLEOTIDE SEQUENCE [LARGE SCALE GENOMIC DNA]</scope>
    <source>
        <strain evidence="2">ATCC 38327</strain>
    </source>
</reference>
<dbReference type="OrthoDB" id="271080at2759"/>
<reference evidence="1 2" key="1">
    <citation type="submission" date="2009-11" db="EMBL/GenBank/DDBJ databases">
        <title>Annotation of Allomyces macrogynus ATCC 38327.</title>
        <authorList>
            <consortium name="The Broad Institute Genome Sequencing Platform"/>
            <person name="Russ C."/>
            <person name="Cuomo C."/>
            <person name="Burger G."/>
            <person name="Gray M.W."/>
            <person name="Holland P.W.H."/>
            <person name="King N."/>
            <person name="Lang F.B.F."/>
            <person name="Roger A.J."/>
            <person name="Ruiz-Trillo I."/>
            <person name="Young S.K."/>
            <person name="Zeng Q."/>
            <person name="Gargeya S."/>
            <person name="Fitzgerald M."/>
            <person name="Haas B."/>
            <person name="Abouelleil A."/>
            <person name="Alvarado L."/>
            <person name="Arachchi H.M."/>
            <person name="Berlin A."/>
            <person name="Chapman S.B."/>
            <person name="Gearin G."/>
            <person name="Goldberg J."/>
            <person name="Griggs A."/>
            <person name="Gujja S."/>
            <person name="Hansen M."/>
            <person name="Heiman D."/>
            <person name="Howarth C."/>
            <person name="Larimer J."/>
            <person name="Lui A."/>
            <person name="MacDonald P.J.P."/>
            <person name="McCowen C."/>
            <person name="Montmayeur A."/>
            <person name="Murphy C."/>
            <person name="Neiman D."/>
            <person name="Pearson M."/>
            <person name="Priest M."/>
            <person name="Roberts A."/>
            <person name="Saif S."/>
            <person name="Shea T."/>
            <person name="Sisk P."/>
            <person name="Stolte C."/>
            <person name="Sykes S."/>
            <person name="Wortman J."/>
            <person name="Nusbaum C."/>
            <person name="Birren B."/>
        </authorList>
    </citation>
    <scope>NUCLEOTIDE SEQUENCE [LARGE SCALE GENOMIC DNA]</scope>
    <source>
        <strain evidence="1 2">ATCC 38327</strain>
    </source>
</reference>
<dbReference type="AlphaFoldDB" id="A0A0L0T4B6"/>
<dbReference type="GO" id="GO:0030992">
    <property type="term" value="C:intraciliary transport particle B"/>
    <property type="evidence" value="ECO:0007669"/>
    <property type="project" value="InterPro"/>
</dbReference>
<gene>
    <name evidence="1" type="ORF">AMAG_14116</name>
</gene>
<sequence length="136" mass="14487">MNRAQPLASARVVFASSQDDRFPPANTLDGNPRTFWSSTGLYPQDLIFELDPPATPAKLVVHTAKVKALSVAACPAGALDAGGDLDPFDTLVAIDLPENNTATAIPLKLSRPVSHVRFTVSEGYSDYCAVFSVVLE</sequence>
<dbReference type="STRING" id="578462.A0A0L0T4B6"/>
<accession>A0A0L0T4B6</accession>
<dbReference type="EMBL" id="GG745361">
    <property type="protein sequence ID" value="KNE69555.1"/>
    <property type="molecule type" value="Genomic_DNA"/>
</dbReference>
<dbReference type="InterPro" id="IPR008979">
    <property type="entry name" value="Galactose-bd-like_sf"/>
</dbReference>
<dbReference type="GO" id="GO:0042073">
    <property type="term" value="P:intraciliary transport"/>
    <property type="evidence" value="ECO:0007669"/>
    <property type="project" value="InterPro"/>
</dbReference>
<evidence type="ECO:0008006" key="3">
    <source>
        <dbReference type="Google" id="ProtNLM"/>
    </source>
</evidence>